<gene>
    <name evidence="2" type="ORF">CEXT_971</name>
</gene>
<comment type="caution">
    <text evidence="2">The sequence shown here is derived from an EMBL/GenBank/DDBJ whole genome shotgun (WGS) entry which is preliminary data.</text>
</comment>
<dbReference type="Proteomes" id="UP001054945">
    <property type="component" value="Unassembled WGS sequence"/>
</dbReference>
<keyword evidence="1" id="KW-0472">Membrane</keyword>
<evidence type="ECO:0000313" key="2">
    <source>
        <dbReference type="EMBL" id="GIY47301.1"/>
    </source>
</evidence>
<dbReference type="AlphaFoldDB" id="A0AAV4TP73"/>
<protein>
    <recommendedName>
        <fullName evidence="4">Secreted protein</fullName>
    </recommendedName>
</protein>
<keyword evidence="3" id="KW-1185">Reference proteome</keyword>
<accession>A0AAV4TP73</accession>
<evidence type="ECO:0000313" key="3">
    <source>
        <dbReference type="Proteomes" id="UP001054945"/>
    </source>
</evidence>
<feature type="transmembrane region" description="Helical" evidence="1">
    <location>
        <begin position="12"/>
        <end position="32"/>
    </location>
</feature>
<sequence length="99" mass="11555">MFLLQAGKASVWFSSVQVICLIAIHFSIRVPVHFQLSRYSLAATWQRRSGNQRKPRRRFALAHGRPQLLFRDVINLFPTYVFIHCISFRTPIHTKTSIT</sequence>
<reference evidence="2 3" key="1">
    <citation type="submission" date="2021-06" db="EMBL/GenBank/DDBJ databases">
        <title>Caerostris extrusa draft genome.</title>
        <authorList>
            <person name="Kono N."/>
            <person name="Arakawa K."/>
        </authorList>
    </citation>
    <scope>NUCLEOTIDE SEQUENCE [LARGE SCALE GENOMIC DNA]</scope>
</reference>
<organism evidence="2 3">
    <name type="scientific">Caerostris extrusa</name>
    <name type="common">Bark spider</name>
    <name type="synonym">Caerostris bankana</name>
    <dbReference type="NCBI Taxonomy" id="172846"/>
    <lineage>
        <taxon>Eukaryota</taxon>
        <taxon>Metazoa</taxon>
        <taxon>Ecdysozoa</taxon>
        <taxon>Arthropoda</taxon>
        <taxon>Chelicerata</taxon>
        <taxon>Arachnida</taxon>
        <taxon>Araneae</taxon>
        <taxon>Araneomorphae</taxon>
        <taxon>Entelegynae</taxon>
        <taxon>Araneoidea</taxon>
        <taxon>Araneidae</taxon>
        <taxon>Caerostris</taxon>
    </lineage>
</organism>
<proteinExistence type="predicted"/>
<keyword evidence="1" id="KW-0812">Transmembrane</keyword>
<name>A0AAV4TP73_CAEEX</name>
<dbReference type="EMBL" id="BPLR01011563">
    <property type="protein sequence ID" value="GIY47301.1"/>
    <property type="molecule type" value="Genomic_DNA"/>
</dbReference>
<keyword evidence="1" id="KW-1133">Transmembrane helix</keyword>
<evidence type="ECO:0008006" key="4">
    <source>
        <dbReference type="Google" id="ProtNLM"/>
    </source>
</evidence>
<evidence type="ECO:0000256" key="1">
    <source>
        <dbReference type="SAM" id="Phobius"/>
    </source>
</evidence>